<keyword evidence="1" id="KW-1133">Transmembrane helix</keyword>
<evidence type="ECO:0000313" key="3">
    <source>
        <dbReference type="Proteomes" id="UP000285301"/>
    </source>
</evidence>
<dbReference type="EMBL" id="NCKU01003155">
    <property type="protein sequence ID" value="RWS08062.1"/>
    <property type="molecule type" value="Genomic_DNA"/>
</dbReference>
<accession>A0A3S3PTT6</accession>
<organism evidence="2 3">
    <name type="scientific">Dinothrombium tinctorium</name>
    <dbReference type="NCBI Taxonomy" id="1965070"/>
    <lineage>
        <taxon>Eukaryota</taxon>
        <taxon>Metazoa</taxon>
        <taxon>Ecdysozoa</taxon>
        <taxon>Arthropoda</taxon>
        <taxon>Chelicerata</taxon>
        <taxon>Arachnida</taxon>
        <taxon>Acari</taxon>
        <taxon>Acariformes</taxon>
        <taxon>Trombidiformes</taxon>
        <taxon>Prostigmata</taxon>
        <taxon>Anystina</taxon>
        <taxon>Parasitengona</taxon>
        <taxon>Trombidioidea</taxon>
        <taxon>Trombidiidae</taxon>
        <taxon>Dinothrombium</taxon>
    </lineage>
</organism>
<feature type="transmembrane region" description="Helical" evidence="1">
    <location>
        <begin position="45"/>
        <end position="64"/>
    </location>
</feature>
<dbReference type="AlphaFoldDB" id="A0A3S3PTT6"/>
<name>A0A3S3PTT6_9ACAR</name>
<gene>
    <name evidence="2" type="ORF">B4U79_09913</name>
</gene>
<comment type="caution">
    <text evidence="2">The sequence shown here is derived from an EMBL/GenBank/DDBJ whole genome shotgun (WGS) entry which is preliminary data.</text>
</comment>
<dbReference type="OrthoDB" id="6093252at2759"/>
<sequence>MFSNAAKQLLKSGLVSKRSVRTLYPYYHPWLVTPPAKRIPFAEKVFWGIFFNVGLWSVPLWVLYHLPEYRGLTREEWKAGKGNRGFPREEE</sequence>
<proteinExistence type="predicted"/>
<dbReference type="Proteomes" id="UP000285301">
    <property type="component" value="Unassembled WGS sequence"/>
</dbReference>
<evidence type="ECO:0000313" key="2">
    <source>
        <dbReference type="EMBL" id="RWS08062.1"/>
    </source>
</evidence>
<reference evidence="2 3" key="1">
    <citation type="journal article" date="2018" name="Gigascience">
        <title>Genomes of trombidid mites reveal novel predicted allergens and laterally-transferred genes associated with secondary metabolism.</title>
        <authorList>
            <person name="Dong X."/>
            <person name="Chaisiri K."/>
            <person name="Xia D."/>
            <person name="Armstrong S.D."/>
            <person name="Fang Y."/>
            <person name="Donnelly M.J."/>
            <person name="Kadowaki T."/>
            <person name="McGarry J.W."/>
            <person name="Darby A.C."/>
            <person name="Makepeace B.L."/>
        </authorList>
    </citation>
    <scope>NUCLEOTIDE SEQUENCE [LARGE SCALE GENOMIC DNA]</scope>
    <source>
        <strain evidence="2">UoL-WK</strain>
    </source>
</reference>
<protein>
    <submittedName>
        <fullName evidence="2">Uncharacterized protein</fullName>
    </submittedName>
</protein>
<keyword evidence="1" id="KW-0812">Transmembrane</keyword>
<evidence type="ECO:0000256" key="1">
    <source>
        <dbReference type="SAM" id="Phobius"/>
    </source>
</evidence>
<keyword evidence="3" id="KW-1185">Reference proteome</keyword>
<keyword evidence="1" id="KW-0472">Membrane</keyword>